<protein>
    <recommendedName>
        <fullName evidence="1">RNase III domain-containing protein</fullName>
    </recommendedName>
</protein>
<evidence type="ECO:0000313" key="3">
    <source>
        <dbReference type="Proteomes" id="UP000237631"/>
    </source>
</evidence>
<reference evidence="3" key="1">
    <citation type="journal article" date="2017" name="bioRxiv">
        <title>Conservation of a gene cluster reveals novel cercosporin biosynthetic mechanisms and extends production to the genus Colletotrichum.</title>
        <authorList>
            <person name="de Jonge R."/>
            <person name="Ebert M.K."/>
            <person name="Huitt-Roehl C.R."/>
            <person name="Pal P."/>
            <person name="Suttle J.C."/>
            <person name="Spanner R.E."/>
            <person name="Neubauer J.D."/>
            <person name="Jurick W.M.II."/>
            <person name="Stott K.A."/>
            <person name="Secor G.A."/>
            <person name="Thomma B.P.H.J."/>
            <person name="Van de Peer Y."/>
            <person name="Townsend C.A."/>
            <person name="Bolton M.D."/>
        </authorList>
    </citation>
    <scope>NUCLEOTIDE SEQUENCE [LARGE SCALE GENOMIC DNA]</scope>
    <source>
        <strain evidence="3">CBS538.71</strain>
    </source>
</reference>
<feature type="domain" description="RNase III" evidence="1">
    <location>
        <begin position="95"/>
        <end position="144"/>
    </location>
</feature>
<dbReference type="SMART" id="SM00535">
    <property type="entry name" value="RIBOc"/>
    <property type="match status" value="1"/>
</dbReference>
<accession>A0A2S6CC39</accession>
<proteinExistence type="predicted"/>
<dbReference type="Proteomes" id="UP000237631">
    <property type="component" value="Unassembled WGS sequence"/>
</dbReference>
<gene>
    <name evidence="2" type="ORF">CBER1_09017</name>
</gene>
<evidence type="ECO:0000259" key="1">
    <source>
        <dbReference type="PROSITE" id="PS50142"/>
    </source>
</evidence>
<dbReference type="InterPro" id="IPR036389">
    <property type="entry name" value="RNase_III_sf"/>
</dbReference>
<dbReference type="CDD" id="cd00593">
    <property type="entry name" value="RIBOc"/>
    <property type="match status" value="1"/>
</dbReference>
<dbReference type="AlphaFoldDB" id="A0A2S6CC39"/>
<dbReference type="PROSITE" id="PS50142">
    <property type="entry name" value="RNASE_3_2"/>
    <property type="match status" value="1"/>
</dbReference>
<dbReference type="EMBL" id="PNEN01000497">
    <property type="protein sequence ID" value="PPJ57289.1"/>
    <property type="molecule type" value="Genomic_DNA"/>
</dbReference>
<dbReference type="STRING" id="357750.A0A2S6CC39"/>
<dbReference type="SUPFAM" id="SSF69065">
    <property type="entry name" value="RNase III domain-like"/>
    <property type="match status" value="1"/>
</dbReference>
<dbReference type="OrthoDB" id="67027at2759"/>
<dbReference type="Pfam" id="PF14622">
    <property type="entry name" value="Ribonucleas_3_3"/>
    <property type="match status" value="1"/>
</dbReference>
<keyword evidence="3" id="KW-1185">Reference proteome</keyword>
<dbReference type="GO" id="GO:0004525">
    <property type="term" value="F:ribonuclease III activity"/>
    <property type="evidence" value="ECO:0007669"/>
    <property type="project" value="InterPro"/>
</dbReference>
<dbReference type="Gene3D" id="1.10.1520.10">
    <property type="entry name" value="Ribonuclease III domain"/>
    <property type="match status" value="1"/>
</dbReference>
<name>A0A2S6CC39_9PEZI</name>
<sequence>MSLPSRVHQALAFVLSTFAYDISNLDLLSEAIDTSGMTGRQSNKRLALVGDRALGIAMVAAWYPSGADKGCLNDLAISVHSDDLAGAGSNWLAQLSNTHLAAVAREIGLDQHLILNPGHVGRLSDATLATSLEAVMGAIYFDCGGRIPLIESVMRKIGINMPAQIDI</sequence>
<dbReference type="GO" id="GO:0006396">
    <property type="term" value="P:RNA processing"/>
    <property type="evidence" value="ECO:0007669"/>
    <property type="project" value="InterPro"/>
</dbReference>
<comment type="caution">
    <text evidence="2">The sequence shown here is derived from an EMBL/GenBank/DDBJ whole genome shotgun (WGS) entry which is preliminary data.</text>
</comment>
<organism evidence="2 3">
    <name type="scientific">Cercospora berteroae</name>
    <dbReference type="NCBI Taxonomy" id="357750"/>
    <lineage>
        <taxon>Eukaryota</taxon>
        <taxon>Fungi</taxon>
        <taxon>Dikarya</taxon>
        <taxon>Ascomycota</taxon>
        <taxon>Pezizomycotina</taxon>
        <taxon>Dothideomycetes</taxon>
        <taxon>Dothideomycetidae</taxon>
        <taxon>Mycosphaerellales</taxon>
        <taxon>Mycosphaerellaceae</taxon>
        <taxon>Cercospora</taxon>
    </lineage>
</organism>
<dbReference type="InterPro" id="IPR000999">
    <property type="entry name" value="RNase_III_dom"/>
</dbReference>
<evidence type="ECO:0000313" key="2">
    <source>
        <dbReference type="EMBL" id="PPJ57289.1"/>
    </source>
</evidence>